<dbReference type="PANTHER" id="PTHR42648">
    <property type="entry name" value="TRANSPOSASE, PUTATIVE-RELATED"/>
    <property type="match status" value="1"/>
</dbReference>
<dbReference type="InterPro" id="IPR036875">
    <property type="entry name" value="Znf_CCHC_sf"/>
</dbReference>
<feature type="region of interest" description="Disordered" evidence="5">
    <location>
        <begin position="331"/>
        <end position="379"/>
    </location>
</feature>
<dbReference type="Pfam" id="PF13976">
    <property type="entry name" value="gag_pre-integrs"/>
    <property type="match status" value="1"/>
</dbReference>
<feature type="compositionally biased region" description="Basic and acidic residues" evidence="5">
    <location>
        <begin position="352"/>
        <end position="362"/>
    </location>
</feature>
<dbReference type="EMBL" id="DP000010">
    <property type="protein sequence ID" value="ABA94350.1"/>
    <property type="molecule type" value="Genomic_DNA"/>
</dbReference>
<evidence type="ECO:0000256" key="4">
    <source>
        <dbReference type="ARBA" id="ARBA00022801"/>
    </source>
</evidence>
<reference evidence="7" key="1">
    <citation type="journal article" date="2005" name="BMC Biol.">
        <title>The sequence of rice chromosomes 11 and 12, rich in disease resistance genes and recent gene duplications.</title>
        <authorList>
            <consortium name="The rice chromosomes 11 and 12 sequencing consortia"/>
        </authorList>
    </citation>
    <scope>NUCLEOTIDE SEQUENCE [LARGE SCALE GENOMIC DNA]</scope>
</reference>
<dbReference type="GO" id="GO:0006508">
    <property type="term" value="P:proteolysis"/>
    <property type="evidence" value="ECO:0007669"/>
    <property type="project" value="UniProtKB-KW"/>
</dbReference>
<dbReference type="CDD" id="cd09272">
    <property type="entry name" value="RNase_HI_RT_Ty1"/>
    <property type="match status" value="1"/>
</dbReference>
<keyword evidence="2" id="KW-0479">Metal-binding</keyword>
<dbReference type="Pfam" id="PF14223">
    <property type="entry name" value="Retrotran_gag_2"/>
    <property type="match status" value="1"/>
</dbReference>
<dbReference type="GO" id="GO:0015074">
    <property type="term" value="P:DNA integration"/>
    <property type="evidence" value="ECO:0007669"/>
    <property type="project" value="InterPro"/>
</dbReference>
<dbReference type="InterPro" id="IPR001584">
    <property type="entry name" value="Integrase_cat-core"/>
</dbReference>
<dbReference type="SUPFAM" id="SSF56672">
    <property type="entry name" value="DNA/RNA polymerases"/>
    <property type="match status" value="1"/>
</dbReference>
<dbReference type="InterPro" id="IPR036397">
    <property type="entry name" value="RNaseH_sf"/>
</dbReference>
<dbReference type="InterPro" id="IPR039537">
    <property type="entry name" value="Retrotran_Ty1/copia-like"/>
</dbReference>
<keyword evidence="4" id="KW-0378">Hydrolase</keyword>
<keyword evidence="3" id="KW-0064">Aspartyl protease</keyword>
<protein>
    <submittedName>
        <fullName evidence="7">Retrotransposon protein, putative, Ty1-copia subclass</fullName>
    </submittedName>
</protein>
<dbReference type="InterPro" id="IPR043502">
    <property type="entry name" value="DNA/RNA_pol_sf"/>
</dbReference>
<dbReference type="InterPro" id="IPR054722">
    <property type="entry name" value="PolX-like_BBD"/>
</dbReference>
<dbReference type="InterPro" id="IPR025724">
    <property type="entry name" value="GAG-pre-integrase_dom"/>
</dbReference>
<dbReference type="Pfam" id="PF25597">
    <property type="entry name" value="SH3_retrovirus"/>
    <property type="match status" value="1"/>
</dbReference>
<evidence type="ECO:0000256" key="1">
    <source>
        <dbReference type="ARBA" id="ARBA00022670"/>
    </source>
</evidence>
<dbReference type="Pfam" id="PF00665">
    <property type="entry name" value="rve"/>
    <property type="match status" value="1"/>
</dbReference>
<reference evidence="7" key="2">
    <citation type="submission" date="2005-04" db="EMBL/GenBank/DDBJ databases">
        <authorList>
            <person name="Buell C.R."/>
            <person name="Wing R.A."/>
            <person name="McCombie W.A."/>
            <person name="Ouyang S."/>
        </authorList>
    </citation>
    <scope>NUCLEOTIDE SEQUENCE</scope>
</reference>
<organism evidence="7">
    <name type="scientific">Oryza sativa subsp. japonica</name>
    <name type="common">Rice</name>
    <dbReference type="NCBI Taxonomy" id="39947"/>
    <lineage>
        <taxon>Eukaryota</taxon>
        <taxon>Viridiplantae</taxon>
        <taxon>Streptophyta</taxon>
        <taxon>Embryophyta</taxon>
        <taxon>Tracheophyta</taxon>
        <taxon>Spermatophyta</taxon>
        <taxon>Magnoliopsida</taxon>
        <taxon>Liliopsida</taxon>
        <taxon>Poales</taxon>
        <taxon>Poaceae</taxon>
        <taxon>BOP clade</taxon>
        <taxon>Oryzoideae</taxon>
        <taxon>Oryzeae</taxon>
        <taxon>Oryzinae</taxon>
        <taxon>Oryza</taxon>
        <taxon>Oryza sativa</taxon>
    </lineage>
</organism>
<dbReference type="Pfam" id="PF07727">
    <property type="entry name" value="RVT_2"/>
    <property type="match status" value="1"/>
</dbReference>
<feature type="compositionally biased region" description="Pro residues" evidence="5">
    <location>
        <begin position="838"/>
        <end position="860"/>
    </location>
</feature>
<dbReference type="InterPro" id="IPR012337">
    <property type="entry name" value="RNaseH-like_sf"/>
</dbReference>
<dbReference type="InterPro" id="IPR057670">
    <property type="entry name" value="SH3_retrovirus"/>
</dbReference>
<evidence type="ECO:0000313" key="7">
    <source>
        <dbReference type="EMBL" id="ABA94350.1"/>
    </source>
</evidence>
<evidence type="ECO:0000256" key="3">
    <source>
        <dbReference type="ARBA" id="ARBA00022750"/>
    </source>
</evidence>
<dbReference type="Pfam" id="PF22936">
    <property type="entry name" value="Pol_BBD"/>
    <property type="match status" value="1"/>
</dbReference>
<gene>
    <name evidence="7" type="ordered locus">LOC_Os11g35590</name>
</gene>
<feature type="region of interest" description="Disordered" evidence="5">
    <location>
        <begin position="830"/>
        <end position="866"/>
    </location>
</feature>
<sequence>MATRLRPKMTAAAAARKRSTAAAAARMRSVAAAAARIRPTAAAAVRMRSMAAVAAARLRPTAAAAARMRSVAAAAARMRPTTAAAARMRPVAAAAARMRPKVAAAARMRPAAVVAALMLPTAALLLSLAAMTALLWPTSASVAQGLWGAVEPEGDDLVDYRQDRQALAAILRAVPAEMLATLAVKETAQEAWEAIKTRRIGVQCVREANAQQLRREFGDILFEDGETVDNFSMRIGGLANNLRTLGDNITEAEVVQKLLQVVPEHLQQIAISIETLLDVNELSLEEVTGRLRSVEQRKQRKTAAASSRVDANGRLLFTEEEWLAKFRKAASLQDAAHSSGSNGDRRGRGHGKKDDGAPKEAQPKPANPGGRNPGNCKNCGKRGHWAKDYRSEPKAQQAYVAQEEDEEPALLLAKLDDGGEHDPAMWILDTSATNHMTGSRSAFAELDTAVTGTVRFGDGSVVRIEGRGTVLFSCRFGEHRGIAGVYYIPRLTANIVSLGQLDRSGSKVLIHHGVLRVWDPRGHLLVRLRCSDDCLYTIKLDIDRPVCLAARSAEPAWRWHARYGHLNFPALRKLVQQEMVRGLPLLQQVTQVCDGCLLGKQRRAAFPTQSKYRADEHLELVHGDLCGPIEPATPAGNRYFLLLVDDMSRYMWLTLIRSKDEAANAMKHFQARAEVESGRKLRALRTDRGGEFTSIEFGEYCANLGVGRQLTAPYSPQQNGVVERRNQTIVTTARSMMKAKGVPGRFWGEAMSTAVFLLNRSPTAPMVLLGYEQGSKAYRLYDPVSERVHVSRDVVFDEDAAWDWGPVTPDGAPQLEPFTVEQVVTTTIGTAPASSLTPPSPPSPAPSAPTTPAPPSPPSPEAVEFVTPPTQDSILDADTDDDVVPRYRLVDNLLGNASPPGHAPRVLEQLELHVVSADEPASLAEAEADPNWRGAMQDELNAIVDNDTWSLTDLPHGHCAIGLKWVYKLKRDEQGAIVRYKACLVAKRSSEHGVYTRTRGGRRLTVGVYVDDLIITGEHDDEIRSFKGEMMKLFKMSDLGALRYYLGIEVTQDSDGITLGQAAYAGKILEKAGLNDCNPCQTPMEVRLKLRKGSNFPLVDATLYRSLVGSLRYLVNTRPDLAFSVGYVSRFMESPREDHLAAVRRILRYVAGTRCWGIRFGPGARCALPMLVGYSDSDLAGDPDERKSTSGQIFFINGGPVTWQSSKQKVVALSSCEAEYIAAAAATCQGVWLARLLAEVLGDEITAPLLKVDNQSTISLIKNPVHHDRSKHIDVKYHYIRECAEKKLIEMMFVGTAEQLGDIFTKSLGRTRVAGSGTLLSLCLRAVASTLGVPFGLSSSSSDSMVNSVFLWRRPTGINGSSSGLHAKGDLRLTEEDGANSLHTAVQGSETHKRTWNCNARVKKRFYPSSPHHCEFVIIDNSNRVLAWGLGKKAAASMMIREICMEELV</sequence>
<dbReference type="SUPFAM" id="SSF57756">
    <property type="entry name" value="Retrovirus zinc finger-like domains"/>
    <property type="match status" value="1"/>
</dbReference>
<dbReference type="InterPro" id="IPR013103">
    <property type="entry name" value="RVT_2"/>
</dbReference>
<dbReference type="PROSITE" id="PS50994">
    <property type="entry name" value="INTEGRASE"/>
    <property type="match status" value="1"/>
</dbReference>
<reference evidence="7" key="3">
    <citation type="submission" date="2006-01" db="EMBL/GenBank/DDBJ databases">
        <authorList>
            <person name="Buell R."/>
        </authorList>
    </citation>
    <scope>NUCLEOTIDE SEQUENCE</scope>
</reference>
<evidence type="ECO:0000259" key="6">
    <source>
        <dbReference type="PROSITE" id="PS50994"/>
    </source>
</evidence>
<dbReference type="GO" id="GO:0004190">
    <property type="term" value="F:aspartic-type endopeptidase activity"/>
    <property type="evidence" value="ECO:0007669"/>
    <property type="project" value="UniProtKB-KW"/>
</dbReference>
<accession>Q2R2J6</accession>
<keyword evidence="1" id="KW-0645">Protease</keyword>
<name>Q2R2J6_ORYSJ</name>
<feature type="domain" description="Integrase catalytic" evidence="6">
    <location>
        <begin position="603"/>
        <end position="781"/>
    </location>
</feature>
<dbReference type="PANTHER" id="PTHR42648:SF25">
    <property type="entry name" value="RNA-DIRECTED DNA POLYMERASE"/>
    <property type="match status" value="1"/>
</dbReference>
<dbReference type="GO" id="GO:0003676">
    <property type="term" value="F:nucleic acid binding"/>
    <property type="evidence" value="ECO:0007669"/>
    <property type="project" value="InterPro"/>
</dbReference>
<proteinExistence type="predicted"/>
<dbReference type="SUPFAM" id="SSF53098">
    <property type="entry name" value="Ribonuclease H-like"/>
    <property type="match status" value="1"/>
</dbReference>
<evidence type="ECO:0000256" key="2">
    <source>
        <dbReference type="ARBA" id="ARBA00022723"/>
    </source>
</evidence>
<evidence type="ECO:0000256" key="5">
    <source>
        <dbReference type="SAM" id="MobiDB-lite"/>
    </source>
</evidence>
<dbReference type="Gene3D" id="3.30.420.10">
    <property type="entry name" value="Ribonuclease H-like superfamily/Ribonuclease H"/>
    <property type="match status" value="1"/>
</dbReference>
<dbReference type="GO" id="GO:0008270">
    <property type="term" value="F:zinc ion binding"/>
    <property type="evidence" value="ECO:0007669"/>
    <property type="project" value="InterPro"/>
</dbReference>
<dbReference type="iPTMnet" id="Q2R2J6"/>